<dbReference type="PROSITE" id="PS50177">
    <property type="entry name" value="NTF2_DOMAIN"/>
    <property type="match status" value="1"/>
</dbReference>
<feature type="compositionally biased region" description="Gly residues" evidence="3">
    <location>
        <begin position="479"/>
        <end position="490"/>
    </location>
</feature>
<dbReference type="PROSITE" id="PS50102">
    <property type="entry name" value="RRM"/>
    <property type="match status" value="1"/>
</dbReference>
<dbReference type="Gene3D" id="3.30.70.330">
    <property type="match status" value="1"/>
</dbReference>
<dbReference type="CDD" id="cd00780">
    <property type="entry name" value="NTF2"/>
    <property type="match status" value="1"/>
</dbReference>
<evidence type="ECO:0000256" key="1">
    <source>
        <dbReference type="ARBA" id="ARBA00022884"/>
    </source>
</evidence>
<name>A0A834HEN0_RHOSS</name>
<evidence type="ECO:0000259" key="5">
    <source>
        <dbReference type="PROSITE" id="PS50177"/>
    </source>
</evidence>
<sequence length="530" mass="58673">MAVAREIRVPAQVVANAFVQQYYLIQQQSPGLVHRFYQEESKLGRPEDDGTMSMTTTLQVLPSFYLYVLHLSPLREALVYNPGPGMENNKEFVILHLVLAPTFEAINEKILSLNCGQYRAEITYVDAQESYNGGVHVLVIGYFEGKDNMIIRNFTQTFFLAPQEKGYFVLNDVFRYIEDINHLRGNQNSTLDVGAPLSPKQDQFPVQEIHVAEETKVPVELNREEAPNPSHNGELSGWEEDNEEVSVVEEDYKEVSVVEEVSVPEVIDEVPDESQLVVESQSKIEVPKKSYAAIVMNMKESDVQLSPSPPLQSVAKSQEQQQVNIVQASASVAETPVSGPDAIEDGEDQEEEADGYSIYVKNLPYDITPALLEDEFKRFGAIKSGGIQVRSNQDFFCFGFVEFEVATAAQRAIEASPLSIGGRRAVVEEKRSTCSRGKSMNGYRGRYPTARAHEFRQDGNYGNVRGNTRGDFGRTQHGGFRGGYRGGFSSRGGYQRVDNMGSNDGRMNRGGGMASNGTAKTAAPQVSASA</sequence>
<keyword evidence="7" id="KW-1185">Reference proteome</keyword>
<feature type="domain" description="RRM" evidence="4">
    <location>
        <begin position="356"/>
        <end position="432"/>
    </location>
</feature>
<protein>
    <submittedName>
        <fullName evidence="6">Uncharacterized protein</fullName>
    </submittedName>
</protein>
<accession>A0A834HEN0</accession>
<dbReference type="PANTHER" id="PTHR10693">
    <property type="entry name" value="RAS GTPASE-ACTIVATING PROTEIN-BINDING PROTEIN"/>
    <property type="match status" value="1"/>
</dbReference>
<dbReference type="GO" id="GO:1990904">
    <property type="term" value="C:ribonucleoprotein complex"/>
    <property type="evidence" value="ECO:0007669"/>
    <property type="project" value="TreeGrafter"/>
</dbReference>
<dbReference type="SMART" id="SM00360">
    <property type="entry name" value="RRM"/>
    <property type="match status" value="1"/>
</dbReference>
<dbReference type="SUPFAM" id="SSF54427">
    <property type="entry name" value="NTF2-like"/>
    <property type="match status" value="1"/>
</dbReference>
<dbReference type="PANTHER" id="PTHR10693:SF20">
    <property type="entry name" value="AT27578P"/>
    <property type="match status" value="1"/>
</dbReference>
<feature type="region of interest" description="Disordered" evidence="3">
    <location>
        <begin position="458"/>
        <end position="530"/>
    </location>
</feature>
<dbReference type="InterPro" id="IPR039539">
    <property type="entry name" value="Ras_GTPase_bind_prot"/>
</dbReference>
<reference evidence="6" key="1">
    <citation type="submission" date="2019-11" db="EMBL/GenBank/DDBJ databases">
        <authorList>
            <person name="Liu Y."/>
            <person name="Hou J."/>
            <person name="Li T.-Q."/>
            <person name="Guan C.-H."/>
            <person name="Wu X."/>
            <person name="Wu H.-Z."/>
            <person name="Ling F."/>
            <person name="Zhang R."/>
            <person name="Shi X.-G."/>
            <person name="Ren J.-P."/>
            <person name="Chen E.-F."/>
            <person name="Sun J.-M."/>
        </authorList>
    </citation>
    <scope>NUCLEOTIDE SEQUENCE</scope>
    <source>
        <strain evidence="6">Adult_tree_wgs_1</strain>
        <tissue evidence="6">Leaves</tissue>
    </source>
</reference>
<dbReference type="Pfam" id="PF00076">
    <property type="entry name" value="RRM_1"/>
    <property type="match status" value="1"/>
</dbReference>
<gene>
    <name evidence="6" type="ORF">RHSIM_Rhsim01G0252300</name>
</gene>
<dbReference type="InterPro" id="IPR018222">
    <property type="entry name" value="Nuclear_transport_factor_2_euk"/>
</dbReference>
<dbReference type="Gene3D" id="3.10.450.50">
    <property type="match status" value="1"/>
</dbReference>
<dbReference type="InterPro" id="IPR012677">
    <property type="entry name" value="Nucleotide-bd_a/b_plait_sf"/>
</dbReference>
<dbReference type="AlphaFoldDB" id="A0A834HEN0"/>
<feature type="compositionally biased region" description="Polar residues" evidence="3">
    <location>
        <begin position="515"/>
        <end position="530"/>
    </location>
</feature>
<proteinExistence type="predicted"/>
<dbReference type="Pfam" id="PF02136">
    <property type="entry name" value="NTF2"/>
    <property type="match status" value="1"/>
</dbReference>
<evidence type="ECO:0000313" key="6">
    <source>
        <dbReference type="EMBL" id="KAF7153121.1"/>
    </source>
</evidence>
<evidence type="ECO:0000313" key="7">
    <source>
        <dbReference type="Proteomes" id="UP000626092"/>
    </source>
</evidence>
<dbReference type="OrthoDB" id="339151at2759"/>
<evidence type="ECO:0000259" key="4">
    <source>
        <dbReference type="PROSITE" id="PS50102"/>
    </source>
</evidence>
<comment type="caution">
    <text evidence="6">The sequence shown here is derived from an EMBL/GenBank/DDBJ whole genome shotgun (WGS) entry which is preliminary data.</text>
</comment>
<keyword evidence="1 2" id="KW-0694">RNA-binding</keyword>
<dbReference type="GO" id="GO:0003729">
    <property type="term" value="F:mRNA binding"/>
    <property type="evidence" value="ECO:0007669"/>
    <property type="project" value="TreeGrafter"/>
</dbReference>
<dbReference type="Proteomes" id="UP000626092">
    <property type="component" value="Unassembled WGS sequence"/>
</dbReference>
<dbReference type="InterPro" id="IPR032710">
    <property type="entry name" value="NTF2-like_dom_sf"/>
</dbReference>
<organism evidence="6 7">
    <name type="scientific">Rhododendron simsii</name>
    <name type="common">Sims's rhododendron</name>
    <dbReference type="NCBI Taxonomy" id="118357"/>
    <lineage>
        <taxon>Eukaryota</taxon>
        <taxon>Viridiplantae</taxon>
        <taxon>Streptophyta</taxon>
        <taxon>Embryophyta</taxon>
        <taxon>Tracheophyta</taxon>
        <taxon>Spermatophyta</taxon>
        <taxon>Magnoliopsida</taxon>
        <taxon>eudicotyledons</taxon>
        <taxon>Gunneridae</taxon>
        <taxon>Pentapetalae</taxon>
        <taxon>asterids</taxon>
        <taxon>Ericales</taxon>
        <taxon>Ericaceae</taxon>
        <taxon>Ericoideae</taxon>
        <taxon>Rhodoreae</taxon>
        <taxon>Rhododendron</taxon>
    </lineage>
</organism>
<dbReference type="InterPro" id="IPR000504">
    <property type="entry name" value="RRM_dom"/>
</dbReference>
<dbReference type="GO" id="GO:0005829">
    <property type="term" value="C:cytosol"/>
    <property type="evidence" value="ECO:0007669"/>
    <property type="project" value="TreeGrafter"/>
</dbReference>
<evidence type="ECO:0000256" key="3">
    <source>
        <dbReference type="SAM" id="MobiDB-lite"/>
    </source>
</evidence>
<feature type="domain" description="NTF2" evidence="5">
    <location>
        <begin position="14"/>
        <end position="176"/>
    </location>
</feature>
<evidence type="ECO:0000256" key="2">
    <source>
        <dbReference type="PROSITE-ProRule" id="PRU00176"/>
    </source>
</evidence>
<dbReference type="EMBL" id="WJXA01000001">
    <property type="protein sequence ID" value="KAF7153121.1"/>
    <property type="molecule type" value="Genomic_DNA"/>
</dbReference>
<dbReference type="InterPro" id="IPR035979">
    <property type="entry name" value="RBD_domain_sf"/>
</dbReference>
<dbReference type="InterPro" id="IPR002075">
    <property type="entry name" value="NTF2_dom"/>
</dbReference>
<dbReference type="CDD" id="cd00590">
    <property type="entry name" value="RRM_SF"/>
    <property type="match status" value="1"/>
</dbReference>
<dbReference type="SUPFAM" id="SSF54928">
    <property type="entry name" value="RNA-binding domain, RBD"/>
    <property type="match status" value="1"/>
</dbReference>